<name>A0A218WZL9_PUNGR</name>
<sequence>MPPPRDEGFCFAGCLVLRDSSSGVERLLIPSGWESESAAVLVVCSTCDLDITSKSCKKYLQVIDTDGSRSRRPRCEASMGSC</sequence>
<protein>
    <submittedName>
        <fullName evidence="1">Uncharacterized protein</fullName>
    </submittedName>
</protein>
<comment type="caution">
    <text evidence="1">The sequence shown here is derived from an EMBL/GenBank/DDBJ whole genome shotgun (WGS) entry which is preliminary data.</text>
</comment>
<reference evidence="2" key="1">
    <citation type="journal article" date="2017" name="Plant J.">
        <title>The pomegranate (Punica granatum L.) genome and the genomics of punicalagin biosynthesis.</title>
        <authorList>
            <person name="Qin G."/>
            <person name="Xu C."/>
            <person name="Ming R."/>
            <person name="Tang H."/>
            <person name="Guyot R."/>
            <person name="Kramer E.M."/>
            <person name="Hu Y."/>
            <person name="Yi X."/>
            <person name="Qi Y."/>
            <person name="Xu X."/>
            <person name="Gao Z."/>
            <person name="Pan H."/>
            <person name="Jian J."/>
            <person name="Tian Y."/>
            <person name="Yue Z."/>
            <person name="Xu Y."/>
        </authorList>
    </citation>
    <scope>NUCLEOTIDE SEQUENCE [LARGE SCALE GENOMIC DNA]</scope>
    <source>
        <strain evidence="2">cv. Dabenzi</strain>
    </source>
</reference>
<proteinExistence type="predicted"/>
<evidence type="ECO:0000313" key="1">
    <source>
        <dbReference type="EMBL" id="OWM77810.1"/>
    </source>
</evidence>
<dbReference type="AlphaFoldDB" id="A0A218WZL9"/>
<dbReference type="EMBL" id="MTKT01002511">
    <property type="protein sequence ID" value="OWM77810.1"/>
    <property type="molecule type" value="Genomic_DNA"/>
</dbReference>
<dbReference type="Proteomes" id="UP000197138">
    <property type="component" value="Unassembled WGS sequence"/>
</dbReference>
<accession>A0A218WZL9</accession>
<gene>
    <name evidence="1" type="ORF">CDL15_Pgr004504</name>
</gene>
<evidence type="ECO:0000313" key="2">
    <source>
        <dbReference type="Proteomes" id="UP000197138"/>
    </source>
</evidence>
<organism evidence="1 2">
    <name type="scientific">Punica granatum</name>
    <name type="common">Pomegranate</name>
    <dbReference type="NCBI Taxonomy" id="22663"/>
    <lineage>
        <taxon>Eukaryota</taxon>
        <taxon>Viridiplantae</taxon>
        <taxon>Streptophyta</taxon>
        <taxon>Embryophyta</taxon>
        <taxon>Tracheophyta</taxon>
        <taxon>Spermatophyta</taxon>
        <taxon>Magnoliopsida</taxon>
        <taxon>eudicotyledons</taxon>
        <taxon>Gunneridae</taxon>
        <taxon>Pentapetalae</taxon>
        <taxon>rosids</taxon>
        <taxon>malvids</taxon>
        <taxon>Myrtales</taxon>
        <taxon>Lythraceae</taxon>
        <taxon>Punica</taxon>
    </lineage>
</organism>